<dbReference type="SMART" id="SM01266">
    <property type="entry name" value="Mac"/>
    <property type="match status" value="1"/>
</dbReference>
<evidence type="ECO:0000256" key="3">
    <source>
        <dbReference type="ARBA" id="ARBA00023315"/>
    </source>
</evidence>
<dbReference type="InterPro" id="IPR011004">
    <property type="entry name" value="Trimer_LpxA-like_sf"/>
</dbReference>
<evidence type="ECO:0000259" key="4">
    <source>
        <dbReference type="SMART" id="SM01266"/>
    </source>
</evidence>
<dbReference type="InterPro" id="IPR051159">
    <property type="entry name" value="Hexapeptide_acetyltransf"/>
</dbReference>
<gene>
    <name evidence="5" type="ORF">IAB37_02140</name>
</gene>
<dbReference type="FunFam" id="2.160.10.10:FF:000025">
    <property type="entry name" value="Hexapeptide-repeat containing-acetyltransferase"/>
    <property type="match status" value="1"/>
</dbReference>
<dbReference type="PANTHER" id="PTHR23416:SF23">
    <property type="entry name" value="ACETYLTRANSFERASE C18B11.09C-RELATED"/>
    <property type="match status" value="1"/>
</dbReference>
<dbReference type="PANTHER" id="PTHR23416">
    <property type="entry name" value="SIALIC ACID SYNTHASE-RELATED"/>
    <property type="match status" value="1"/>
</dbReference>
<dbReference type="SUPFAM" id="SSF51161">
    <property type="entry name" value="Trimeric LpxA-like enzymes"/>
    <property type="match status" value="1"/>
</dbReference>
<dbReference type="GO" id="GO:0008374">
    <property type="term" value="F:O-acyltransferase activity"/>
    <property type="evidence" value="ECO:0007669"/>
    <property type="project" value="TreeGrafter"/>
</dbReference>
<comment type="similarity">
    <text evidence="1">Belongs to the transferase hexapeptide repeat family.</text>
</comment>
<proteinExistence type="inferred from homology"/>
<sequence>MTPEERIFVGVLFCPGEPELVAKKLKTHNLNTVYNMTMEDEYEKRDQILHEILGEMGEGVRMQGPIYFHYGCHTKVGNRVFANFNLTVQDDAEVTIGDDVNFGPGCSIVTPVHPMVASERNEMLDQNGEVKRLCYAKPVHIGNSCWFGANVTVCPGVTIGDGCVIGAGAVVTRDIPPNSFAAGVPAKVVRTITEADSMKYKPELLAGCQVIEE</sequence>
<dbReference type="Pfam" id="PF00132">
    <property type="entry name" value="Hexapep"/>
    <property type="match status" value="1"/>
</dbReference>
<organism evidence="5 6">
    <name type="scientific">Candidatus Faecivivens stercoravium</name>
    <dbReference type="NCBI Taxonomy" id="2840803"/>
    <lineage>
        <taxon>Bacteria</taxon>
        <taxon>Bacillati</taxon>
        <taxon>Bacillota</taxon>
        <taxon>Clostridia</taxon>
        <taxon>Eubacteriales</taxon>
        <taxon>Oscillospiraceae</taxon>
        <taxon>Oscillospiraceae incertae sedis</taxon>
        <taxon>Candidatus Faecivivens</taxon>
    </lineage>
</organism>
<dbReference type="InterPro" id="IPR001451">
    <property type="entry name" value="Hexapep"/>
</dbReference>
<reference evidence="5" key="2">
    <citation type="journal article" date="2021" name="PeerJ">
        <title>Extensive microbial diversity within the chicken gut microbiome revealed by metagenomics and culture.</title>
        <authorList>
            <person name="Gilroy R."/>
            <person name="Ravi A."/>
            <person name="Getino M."/>
            <person name="Pursley I."/>
            <person name="Horton D.L."/>
            <person name="Alikhan N.F."/>
            <person name="Baker D."/>
            <person name="Gharbi K."/>
            <person name="Hall N."/>
            <person name="Watson M."/>
            <person name="Adriaenssens E.M."/>
            <person name="Foster-Nyarko E."/>
            <person name="Jarju S."/>
            <person name="Secka A."/>
            <person name="Antonio M."/>
            <person name="Oren A."/>
            <person name="Chaudhuri R.R."/>
            <person name="La Ragione R."/>
            <person name="Hildebrand F."/>
            <person name="Pallen M.J."/>
        </authorList>
    </citation>
    <scope>NUCLEOTIDE SEQUENCE</scope>
    <source>
        <strain evidence="5">CHK189-12415</strain>
    </source>
</reference>
<accession>A0A9D1DWM9</accession>
<dbReference type="CDD" id="cd03357">
    <property type="entry name" value="LbH_MAT_GAT"/>
    <property type="match status" value="1"/>
</dbReference>
<dbReference type="Proteomes" id="UP000824241">
    <property type="component" value="Unassembled WGS sequence"/>
</dbReference>
<keyword evidence="2" id="KW-0808">Transferase</keyword>
<feature type="domain" description="Maltose/galactoside acetyltransferase" evidence="4">
    <location>
        <begin position="4"/>
        <end position="58"/>
    </location>
</feature>
<dbReference type="GO" id="GO:0005829">
    <property type="term" value="C:cytosol"/>
    <property type="evidence" value="ECO:0007669"/>
    <property type="project" value="TreeGrafter"/>
</dbReference>
<evidence type="ECO:0000313" key="5">
    <source>
        <dbReference type="EMBL" id="HIR60362.1"/>
    </source>
</evidence>
<comment type="caution">
    <text evidence="5">The sequence shown here is derived from an EMBL/GenBank/DDBJ whole genome shotgun (WGS) entry which is preliminary data.</text>
</comment>
<dbReference type="Pfam" id="PF12464">
    <property type="entry name" value="Mac"/>
    <property type="match status" value="1"/>
</dbReference>
<dbReference type="Gene3D" id="2.160.10.10">
    <property type="entry name" value="Hexapeptide repeat proteins"/>
    <property type="match status" value="1"/>
</dbReference>
<dbReference type="AlphaFoldDB" id="A0A9D1DWM9"/>
<keyword evidence="3" id="KW-0012">Acyltransferase</keyword>
<evidence type="ECO:0000256" key="2">
    <source>
        <dbReference type="ARBA" id="ARBA00022679"/>
    </source>
</evidence>
<protein>
    <submittedName>
        <fullName evidence="5">Sugar O-acetyltransferase</fullName>
    </submittedName>
</protein>
<evidence type="ECO:0000256" key="1">
    <source>
        <dbReference type="ARBA" id="ARBA00007274"/>
    </source>
</evidence>
<evidence type="ECO:0000313" key="6">
    <source>
        <dbReference type="Proteomes" id="UP000824241"/>
    </source>
</evidence>
<dbReference type="InterPro" id="IPR024688">
    <property type="entry name" value="Mac_dom"/>
</dbReference>
<dbReference type="GO" id="GO:0016407">
    <property type="term" value="F:acetyltransferase activity"/>
    <property type="evidence" value="ECO:0007669"/>
    <property type="project" value="InterPro"/>
</dbReference>
<dbReference type="EMBL" id="DVHA01000073">
    <property type="protein sequence ID" value="HIR60362.1"/>
    <property type="molecule type" value="Genomic_DNA"/>
</dbReference>
<name>A0A9D1DWM9_9FIRM</name>
<reference evidence="5" key="1">
    <citation type="submission" date="2020-10" db="EMBL/GenBank/DDBJ databases">
        <authorList>
            <person name="Gilroy R."/>
        </authorList>
    </citation>
    <scope>NUCLEOTIDE SEQUENCE</scope>
    <source>
        <strain evidence="5">CHK189-12415</strain>
    </source>
</reference>